<dbReference type="PANTHER" id="PTHR24179">
    <property type="entry name" value="PROTEIN PHOSPHATASE 1 REGULATORY SUBUNIT 12"/>
    <property type="match status" value="1"/>
</dbReference>
<evidence type="ECO:0000256" key="10">
    <source>
        <dbReference type="PROSITE-ProRule" id="PRU00023"/>
    </source>
</evidence>
<feature type="compositionally biased region" description="Basic residues" evidence="11">
    <location>
        <begin position="775"/>
        <end position="785"/>
    </location>
</feature>
<feature type="compositionally biased region" description="Basic and acidic residues" evidence="11">
    <location>
        <begin position="802"/>
        <end position="814"/>
    </location>
</feature>
<feature type="compositionally biased region" description="Basic and acidic residues" evidence="11">
    <location>
        <begin position="684"/>
        <end position="703"/>
    </location>
</feature>
<evidence type="ECO:0000256" key="7">
    <source>
        <dbReference type="ARBA" id="ARBA00059024"/>
    </source>
</evidence>
<feature type="repeat" description="ANK" evidence="10">
    <location>
        <begin position="118"/>
        <end position="150"/>
    </location>
</feature>
<feature type="region of interest" description="Disordered" evidence="11">
    <location>
        <begin position="890"/>
        <end position="910"/>
    </location>
</feature>
<organism evidence="13 14">
    <name type="scientific">Rhinolophus ferrumequinum</name>
    <name type="common">Greater horseshoe bat</name>
    <dbReference type="NCBI Taxonomy" id="59479"/>
    <lineage>
        <taxon>Eukaryota</taxon>
        <taxon>Metazoa</taxon>
        <taxon>Chordata</taxon>
        <taxon>Craniata</taxon>
        <taxon>Vertebrata</taxon>
        <taxon>Euteleostomi</taxon>
        <taxon>Mammalia</taxon>
        <taxon>Eutheria</taxon>
        <taxon>Laurasiatheria</taxon>
        <taxon>Chiroptera</taxon>
        <taxon>Yinpterochiroptera</taxon>
        <taxon>Rhinolophoidea</taxon>
        <taxon>Rhinolophidae</taxon>
        <taxon>Rhinolophinae</taxon>
        <taxon>Rhinolophus</taxon>
    </lineage>
</organism>
<feature type="repeat" description="ANK" evidence="10">
    <location>
        <begin position="211"/>
        <end position="243"/>
    </location>
</feature>
<dbReference type="Pfam" id="PF12796">
    <property type="entry name" value="Ank_2"/>
    <property type="match status" value="2"/>
</dbReference>
<dbReference type="Ensembl" id="ENSRFET00010034931.1">
    <property type="protein sequence ID" value="ENSRFEP00010032231.1"/>
    <property type="gene ID" value="ENSRFEG00010021271.1"/>
</dbReference>
<protein>
    <recommendedName>
        <fullName evidence="9">Protein phosphatase 1 regulatory subunit</fullName>
    </recommendedName>
</protein>
<dbReference type="GO" id="GO:0001725">
    <property type="term" value="C:stress fiber"/>
    <property type="evidence" value="ECO:0007669"/>
    <property type="project" value="UniProtKB-SubCell"/>
</dbReference>
<dbReference type="SUPFAM" id="SSF48403">
    <property type="entry name" value="Ankyrin repeat"/>
    <property type="match status" value="1"/>
</dbReference>
<name>A0A671G2L8_RHIFE</name>
<dbReference type="GO" id="GO:0019208">
    <property type="term" value="F:phosphatase regulator activity"/>
    <property type="evidence" value="ECO:0007669"/>
    <property type="project" value="UniProtKB-UniRule"/>
</dbReference>
<reference evidence="14" key="3">
    <citation type="submission" date="2018-12" db="EMBL/GenBank/DDBJ databases">
        <title>G10K-VGP greater horseshoe bat female genome, primary haplotype.</title>
        <authorList>
            <person name="Teeling E."/>
            <person name="Myers G."/>
            <person name="Vernes S."/>
            <person name="Pippel M."/>
            <person name="Winkler S."/>
            <person name="Fedrigo O."/>
            <person name="Rhie A."/>
            <person name="Koren S."/>
            <person name="Phillippy A."/>
            <person name="Lewin H."/>
            <person name="Damas J."/>
            <person name="Howe K."/>
            <person name="Mountcastle J."/>
            <person name="Jarvis E.D."/>
        </authorList>
    </citation>
    <scope>NUCLEOTIDE SEQUENCE [LARGE SCALE GENOMIC DNA]</scope>
</reference>
<comment type="subunit">
    <text evidence="9">PP1 comprises a catalytic subunit, and one or several targeting or regulatory subunits.</text>
</comment>
<dbReference type="SMART" id="SM00248">
    <property type="entry name" value="ANK"/>
    <property type="match status" value="5"/>
</dbReference>
<feature type="compositionally biased region" description="Basic and acidic residues" evidence="11">
    <location>
        <begin position="641"/>
        <end position="655"/>
    </location>
</feature>
<comment type="subunit">
    <text evidence="8">PP1 comprises a catalytic subunit, PPP1CA, PPP1CB or PPP1CC, and one or several targeting or regulatory subunits. PPP1R12B mediates binding to myosin. Isoform 3 and isoform 4 bind PPP1R12A, but not isoform 1 of PPP1R12B itself. Binds IL16.</text>
</comment>
<dbReference type="InterPro" id="IPR017401">
    <property type="entry name" value="MYPT1/MYPT2/Mbs85"/>
</dbReference>
<feature type="compositionally biased region" description="Polar residues" evidence="11">
    <location>
        <begin position="818"/>
        <end position="827"/>
    </location>
</feature>
<dbReference type="CDD" id="cd21944">
    <property type="entry name" value="IPD_MYPT1"/>
    <property type="match status" value="1"/>
</dbReference>
<feature type="compositionally biased region" description="Basic and acidic residues" evidence="11">
    <location>
        <begin position="748"/>
        <end position="758"/>
    </location>
</feature>
<feature type="region of interest" description="Disordered" evidence="11">
    <location>
        <begin position="339"/>
        <end position="835"/>
    </location>
</feature>
<gene>
    <name evidence="13" type="primary">PPP1R12B</name>
</gene>
<evidence type="ECO:0000256" key="8">
    <source>
        <dbReference type="ARBA" id="ARBA00065548"/>
    </source>
</evidence>
<keyword evidence="3" id="KW-0597">Phosphoprotein</keyword>
<dbReference type="FunFam" id="1.25.40.20:FF:000007">
    <property type="entry name" value="Phosphatase 1 regulatory subunit 12A"/>
    <property type="match status" value="1"/>
</dbReference>
<dbReference type="GO" id="GO:0007165">
    <property type="term" value="P:signal transduction"/>
    <property type="evidence" value="ECO:0007669"/>
    <property type="project" value="InterPro"/>
</dbReference>
<reference evidence="13" key="5">
    <citation type="submission" date="2025-09" db="UniProtKB">
        <authorList>
            <consortium name="Ensembl"/>
        </authorList>
    </citation>
    <scope>IDENTIFICATION</scope>
</reference>
<evidence type="ECO:0000256" key="6">
    <source>
        <dbReference type="ARBA" id="ARBA00023212"/>
    </source>
</evidence>
<keyword evidence="5 10" id="KW-0040">ANK repeat</keyword>
<keyword evidence="14" id="KW-1185">Reference proteome</keyword>
<dbReference type="Pfam" id="PF15898">
    <property type="entry name" value="PRKG1_interact"/>
    <property type="match status" value="1"/>
</dbReference>
<dbReference type="PROSITE" id="PS50088">
    <property type="entry name" value="ANK_REPEAT"/>
    <property type="match status" value="4"/>
</dbReference>
<dbReference type="AlphaFoldDB" id="A0A671G2L8"/>
<feature type="compositionally biased region" description="Acidic residues" evidence="11">
    <location>
        <begin position="357"/>
        <end position="368"/>
    </location>
</feature>
<feature type="region of interest" description="Disordered" evidence="11">
    <location>
        <begin position="1"/>
        <end position="48"/>
    </location>
</feature>
<comment type="subcellular location">
    <subcellularLocation>
        <location evidence="1">Cytoplasm</location>
        <location evidence="1">Cytoskeleton</location>
        <location evidence="1">Stress fiber</location>
    </subcellularLocation>
</comment>
<evidence type="ECO:0000313" key="13">
    <source>
        <dbReference type="Ensembl" id="ENSRFEP00010032231.1"/>
    </source>
</evidence>
<reference evidence="13" key="4">
    <citation type="submission" date="2025-08" db="UniProtKB">
        <authorList>
            <consortium name="Ensembl"/>
        </authorList>
    </citation>
    <scope>IDENTIFICATION</scope>
</reference>
<feature type="compositionally biased region" description="Basic and acidic residues" evidence="11">
    <location>
        <begin position="467"/>
        <end position="476"/>
    </location>
</feature>
<feature type="compositionally biased region" description="Polar residues" evidence="11">
    <location>
        <begin position="524"/>
        <end position="536"/>
    </location>
</feature>
<evidence type="ECO:0000313" key="14">
    <source>
        <dbReference type="Proteomes" id="UP000472240"/>
    </source>
</evidence>
<keyword evidence="6" id="KW-0206">Cytoskeleton</keyword>
<dbReference type="PROSITE" id="PS50297">
    <property type="entry name" value="ANK_REP_REGION"/>
    <property type="match status" value="3"/>
</dbReference>
<feature type="compositionally biased region" description="Polar residues" evidence="11">
    <location>
        <begin position="423"/>
        <end position="442"/>
    </location>
</feature>
<feature type="compositionally biased region" description="Basic and acidic residues" evidence="11">
    <location>
        <begin position="890"/>
        <end position="901"/>
    </location>
</feature>
<feature type="compositionally biased region" description="Basic and acidic residues" evidence="11">
    <location>
        <begin position="608"/>
        <end position="617"/>
    </location>
</feature>
<dbReference type="GO" id="GO:0019901">
    <property type="term" value="F:protein kinase binding"/>
    <property type="evidence" value="ECO:0007669"/>
    <property type="project" value="InterPro"/>
</dbReference>
<feature type="repeat" description="ANK" evidence="10">
    <location>
        <begin position="244"/>
        <end position="276"/>
    </location>
</feature>
<feature type="compositionally biased region" description="Low complexity" evidence="11">
    <location>
        <begin position="480"/>
        <end position="491"/>
    </location>
</feature>
<feature type="compositionally biased region" description="Basic and acidic residues" evidence="11">
    <location>
        <begin position="1"/>
        <end position="24"/>
    </location>
</feature>
<accession>A0A671G2L8</accession>
<dbReference type="GO" id="GO:0031672">
    <property type="term" value="C:A band"/>
    <property type="evidence" value="ECO:0007669"/>
    <property type="project" value="TreeGrafter"/>
</dbReference>
<dbReference type="GeneTree" id="ENSGT00940000157067"/>
<dbReference type="Gene3D" id="6.10.250.1820">
    <property type="match status" value="1"/>
</dbReference>
<feature type="domain" description="cGMP-dependent protein kinase interacting" evidence="12">
    <location>
        <begin position="856"/>
        <end position="961"/>
    </location>
</feature>
<evidence type="ECO:0000256" key="3">
    <source>
        <dbReference type="ARBA" id="ARBA00022553"/>
    </source>
</evidence>
<sequence length="972" mass="107960">MAELEHLGGKRAESARVRRAEQLRRWRGSQTQQEPAERQPRTRRGGPRVRFEDGAVFLAACSSGDTDEVKRLLARGADINTTNVDGLTALHQACIDENFDMVKFLVENKADVNQRDNEGWTPLHAAASCGYLNIAEYFLSHGASVAVVNCEGEVPSDLAEEPAMKDLLLEQVKKQGVDLDQSRREEEQCLLQDARQWLNSGRIQDTRQARSGATALHVAAAKGYSEVLRLLIQAGYELDVQDHDGWTPLHAAAHWGVKEACSILAEALCDMDVRNKLGQTPFDVADEGVVEHLEKLQKKQSVLRSEKETRNKLIESDLDSRLPSGFFQNKEKLLYEEETPKAHEAEEGSKESSSSSSEEEGEDEASESEAEKEADKKPEAIVNHSSSESKRCLPEQIAGRAQNTFPSGRLSSVCNKPEETADESPSSWRLSLRKTGSQSVLSEGTPRSWGASLPRSSSSPRVSALGDNREKDRENKSCFTSLTSRRLSGTSDTEEKENRGSAVNLVRSGSYTRQLRGDEAKGSETPQTAAPSTYVSTYLKRTPYKSQADSTAERTADSSCPSTPLCVITNRPPPSTANGVTAATQLSSAGLDSSVEGRERRRSYLTPVRDEEAESLRKARSRQARQTRRSTQGVTLTDLQEVEKTFSRSRAERQAQEQPGQKPVGPGGLEGRAEKQEPCPAPAKEAEEGRQPWGRSLDEEPVHRHLRCPAQPDKPTTPVSPSAPRPSVSASSHLLQPSRSPAPDTETSEAKEMDRNEGEEADVGDPSSSRLSVRERRRPRERRRGTGINFWTKDEDEADGSGEVKEALHERLSRLDSAGSNPVTSESYSDRASARARREARLAILTSRAEEDTSRDYKNLYESALTENQKLKTKLQEAQQELADVKSRLDKMAQRQEKTPDRSSVLEVEKRERRALERKMSEMEEEMKNLHQLKQIQTLKQMNEQLQAENRALARVVARLSASMEASETQEL</sequence>
<feature type="compositionally biased region" description="Polar residues" evidence="11">
    <location>
        <begin position="576"/>
        <end position="591"/>
    </location>
</feature>
<dbReference type="Gene3D" id="1.25.40.20">
    <property type="entry name" value="Ankyrin repeat-containing domain"/>
    <property type="match status" value="2"/>
</dbReference>
<evidence type="ECO:0000256" key="9">
    <source>
        <dbReference type="PIRNR" id="PIRNR038141"/>
    </source>
</evidence>
<dbReference type="GO" id="GO:0030018">
    <property type="term" value="C:Z disc"/>
    <property type="evidence" value="ECO:0007669"/>
    <property type="project" value="TreeGrafter"/>
</dbReference>
<feature type="compositionally biased region" description="Polar residues" evidence="11">
    <location>
        <begin position="401"/>
        <end position="414"/>
    </location>
</feature>
<dbReference type="InterPro" id="IPR051226">
    <property type="entry name" value="PP1_Regulatory_Subunit"/>
</dbReference>
<feature type="compositionally biased region" description="Low complexity" evidence="11">
    <location>
        <begin position="716"/>
        <end position="732"/>
    </location>
</feature>
<evidence type="ECO:0000259" key="12">
    <source>
        <dbReference type="Pfam" id="PF15898"/>
    </source>
</evidence>
<evidence type="ECO:0000256" key="5">
    <source>
        <dbReference type="ARBA" id="ARBA00023043"/>
    </source>
</evidence>
<dbReference type="Proteomes" id="UP000472240">
    <property type="component" value="Chromosome 27"/>
</dbReference>
<dbReference type="PIRSF" id="PIRSF038141">
    <property type="entry name" value="PP1_12ABC_vert"/>
    <property type="match status" value="1"/>
</dbReference>
<dbReference type="FunFam" id="1.25.40.20:FF:000004">
    <property type="entry name" value="Phosphatase 1 regulatory subunit 12A"/>
    <property type="match status" value="1"/>
</dbReference>
<dbReference type="InterPro" id="IPR002110">
    <property type="entry name" value="Ankyrin_rpt"/>
</dbReference>
<evidence type="ECO:0000256" key="4">
    <source>
        <dbReference type="ARBA" id="ARBA00022737"/>
    </source>
</evidence>
<dbReference type="InterPro" id="IPR031775">
    <property type="entry name" value="PRKG1_interact"/>
</dbReference>
<keyword evidence="4" id="KW-0677">Repeat</keyword>
<dbReference type="PANTHER" id="PTHR24179:SF18">
    <property type="entry name" value="PROTEIN PHOSPHATASE 1 REGULATORY SUBUNIT 12B"/>
    <property type="match status" value="1"/>
</dbReference>
<feature type="compositionally biased region" description="Basic and acidic residues" evidence="11">
    <location>
        <begin position="339"/>
        <end position="350"/>
    </location>
</feature>
<feature type="compositionally biased region" description="Low complexity" evidence="11">
    <location>
        <begin position="448"/>
        <end position="466"/>
    </location>
</feature>
<feature type="compositionally biased region" description="Basic residues" evidence="11">
    <location>
        <begin position="618"/>
        <end position="628"/>
    </location>
</feature>
<reference evidence="13 14" key="1">
    <citation type="journal article" date="2015" name="Annu Rev Anim Biosci">
        <title>The Genome 10K Project: a way forward.</title>
        <authorList>
            <person name="Koepfli K.P."/>
            <person name="Paten B."/>
            <person name="O'Brien S.J."/>
            <person name="Koepfli K.P."/>
            <person name="Paten B."/>
            <person name="Antunes A."/>
            <person name="Belov K."/>
            <person name="Bustamante C."/>
            <person name="Castoe T.A."/>
            <person name="Clawson H."/>
            <person name="Crawford A.J."/>
            <person name="Diekhans M."/>
            <person name="Distel D."/>
            <person name="Durbin R."/>
            <person name="Earl D."/>
            <person name="Fujita M.K."/>
            <person name="Gamble T."/>
            <person name="Georges A."/>
            <person name="Gemmell N."/>
            <person name="Gilbert M.T."/>
            <person name="Graves J.M."/>
            <person name="Green R.E."/>
            <person name="Hickey G."/>
            <person name="Jarvis E.D."/>
            <person name="Johnson W."/>
            <person name="Komissarov A."/>
            <person name="Korf I."/>
            <person name="Kuhn R."/>
            <person name="Larkin D.M."/>
            <person name="Lewin H."/>
            <person name="Lopez J.V."/>
            <person name="Ma J."/>
            <person name="Marques-Bonet T."/>
            <person name="Miller W."/>
            <person name="Murphy R."/>
            <person name="Pevzner P."/>
            <person name="Shapiro B."/>
            <person name="Steiner C."/>
            <person name="Tamazian G."/>
            <person name="Venkatesh B."/>
            <person name="Wang J."/>
            <person name="Wayne R."/>
            <person name="Wiley E."/>
            <person name="Yang H."/>
            <person name="Zhang G."/>
            <person name="Haussler D."/>
            <person name="Ryder O."/>
            <person name="O'Brien S.J."/>
        </authorList>
    </citation>
    <scope>NUCLEOTIDE SEQUENCE</scope>
</reference>
<feature type="compositionally biased region" description="Basic and acidic residues" evidence="11">
    <location>
        <begin position="369"/>
        <end position="379"/>
    </location>
</feature>
<feature type="repeat" description="ANK" evidence="10">
    <location>
        <begin position="85"/>
        <end position="117"/>
    </location>
</feature>
<dbReference type="GO" id="GO:0004857">
    <property type="term" value="F:enzyme inhibitor activity"/>
    <property type="evidence" value="ECO:0007669"/>
    <property type="project" value="TreeGrafter"/>
</dbReference>
<evidence type="ECO:0000256" key="2">
    <source>
        <dbReference type="ARBA" id="ARBA00022490"/>
    </source>
</evidence>
<reference evidence="13 14" key="2">
    <citation type="journal article" date="2018" name="Annu Rev Anim Biosci">
        <title>Bat Biology, Genomes, and the Bat1K Project: To Generate Chromosome-Level Genomes for All Living Bat Species.</title>
        <authorList>
            <person name="Teeling E.C."/>
            <person name="Vernes S.C."/>
            <person name="Davalos L.M."/>
            <person name="Ray D.A."/>
            <person name="Gilbert M.T.P."/>
            <person name="Myers E."/>
        </authorList>
    </citation>
    <scope>NUCLEOTIDE SEQUENCE</scope>
</reference>
<dbReference type="Gene3D" id="6.10.140.390">
    <property type="match status" value="1"/>
</dbReference>
<comment type="function">
    <text evidence="7">Regulates myosin phosphatase activity. Augments Ca(2+) sensitivity of the contractile apparatus.</text>
</comment>
<dbReference type="InterPro" id="IPR036770">
    <property type="entry name" value="Ankyrin_rpt-contain_sf"/>
</dbReference>
<proteinExistence type="predicted"/>
<keyword evidence="2 9" id="KW-0963">Cytoplasm</keyword>
<evidence type="ECO:0000256" key="11">
    <source>
        <dbReference type="SAM" id="MobiDB-lite"/>
    </source>
</evidence>
<evidence type="ECO:0000256" key="1">
    <source>
        <dbReference type="ARBA" id="ARBA00004529"/>
    </source>
</evidence>